<evidence type="ECO:0000256" key="18">
    <source>
        <dbReference type="SAM" id="Phobius"/>
    </source>
</evidence>
<dbReference type="PROSITE" id="PS00616">
    <property type="entry name" value="HIS_ACID_PHOSPHAT_1"/>
    <property type="match status" value="1"/>
</dbReference>
<dbReference type="PANTHER" id="PTHR20963">
    <property type="entry name" value="MULTIPLE INOSITOL POLYPHOSPHATE PHOSPHATASE-RELATED"/>
    <property type="match status" value="1"/>
</dbReference>
<dbReference type="Pfam" id="PF00328">
    <property type="entry name" value="His_Phos_2"/>
    <property type="match status" value="1"/>
</dbReference>
<keyword evidence="7" id="KW-1015">Disulfide bond</keyword>
<evidence type="ECO:0000256" key="3">
    <source>
        <dbReference type="ARBA" id="ARBA00011245"/>
    </source>
</evidence>
<evidence type="ECO:0000256" key="13">
    <source>
        <dbReference type="ARBA" id="ARBA00043721"/>
    </source>
</evidence>
<name>A0ABR1ULI0_9PEZI</name>
<evidence type="ECO:0000256" key="12">
    <source>
        <dbReference type="ARBA" id="ARBA00043675"/>
    </source>
</evidence>
<keyword evidence="18" id="KW-0472">Membrane</keyword>
<keyword evidence="20" id="KW-1185">Reference proteome</keyword>
<feature type="transmembrane region" description="Helical" evidence="18">
    <location>
        <begin position="58"/>
        <end position="76"/>
    </location>
</feature>
<dbReference type="PROSITE" id="PS00778">
    <property type="entry name" value="HIS_ACID_PHOSPHAT_2"/>
    <property type="match status" value="1"/>
</dbReference>
<comment type="subunit">
    <text evidence="3">Monomer.</text>
</comment>
<comment type="catalytic activity">
    <reaction evidence="13">
        <text>1D-myo-inositol 1,2,6-trisphosphate + H2O = 1D-myo-inositol 1,2-bisphosphate + phosphate</text>
        <dbReference type="Rhea" id="RHEA:77131"/>
        <dbReference type="ChEBI" id="CHEBI:15377"/>
        <dbReference type="ChEBI" id="CHEBI:43474"/>
        <dbReference type="ChEBI" id="CHEBI:195537"/>
        <dbReference type="ChEBI" id="CHEBI:195539"/>
    </reaction>
    <physiologicalReaction direction="left-to-right" evidence="13">
        <dbReference type="Rhea" id="RHEA:77132"/>
    </physiologicalReaction>
</comment>
<evidence type="ECO:0000256" key="5">
    <source>
        <dbReference type="ARBA" id="ARBA00022525"/>
    </source>
</evidence>
<dbReference type="InterPro" id="IPR033379">
    <property type="entry name" value="Acid_Pase_AS"/>
</dbReference>
<evidence type="ECO:0000256" key="7">
    <source>
        <dbReference type="ARBA" id="ARBA00023157"/>
    </source>
</evidence>
<evidence type="ECO:0000256" key="17">
    <source>
        <dbReference type="ARBA" id="ARBA00044262"/>
    </source>
</evidence>
<comment type="caution">
    <text evidence="19">The sequence shown here is derived from an EMBL/GenBank/DDBJ whole genome shotgun (WGS) entry which is preliminary data.</text>
</comment>
<dbReference type="EC" id="3.1.3.8" evidence="4"/>
<dbReference type="InterPro" id="IPR000560">
    <property type="entry name" value="His_Pase_clade-2"/>
</dbReference>
<evidence type="ECO:0000256" key="4">
    <source>
        <dbReference type="ARBA" id="ARBA00012632"/>
    </source>
</evidence>
<evidence type="ECO:0000256" key="14">
    <source>
        <dbReference type="ARBA" id="ARBA00043748"/>
    </source>
</evidence>
<evidence type="ECO:0000256" key="1">
    <source>
        <dbReference type="ARBA" id="ARBA00004613"/>
    </source>
</evidence>
<evidence type="ECO:0000256" key="16">
    <source>
        <dbReference type="ARBA" id="ARBA00044106"/>
    </source>
</evidence>
<comment type="catalytic activity">
    <reaction evidence="15">
        <text>1D-myo-inositol hexakisphosphate + H2O = 1D-myo-inositol 1,2,4,5,6-pentakisphosphate + phosphate</text>
        <dbReference type="Rhea" id="RHEA:16989"/>
        <dbReference type="ChEBI" id="CHEBI:15377"/>
        <dbReference type="ChEBI" id="CHEBI:43474"/>
        <dbReference type="ChEBI" id="CHEBI:57798"/>
        <dbReference type="ChEBI" id="CHEBI:58130"/>
        <dbReference type="EC" id="3.1.3.8"/>
    </reaction>
    <physiologicalReaction direction="left-to-right" evidence="15">
        <dbReference type="Rhea" id="RHEA:16990"/>
    </physiologicalReaction>
</comment>
<dbReference type="Proteomes" id="UP001446871">
    <property type="component" value="Unassembled WGS sequence"/>
</dbReference>
<dbReference type="InterPro" id="IPR029033">
    <property type="entry name" value="His_PPase_superfam"/>
</dbReference>
<accession>A0ABR1ULI0</accession>
<evidence type="ECO:0000313" key="19">
    <source>
        <dbReference type="EMBL" id="KAK8059775.1"/>
    </source>
</evidence>
<reference evidence="19 20" key="1">
    <citation type="submission" date="2023-01" db="EMBL/GenBank/DDBJ databases">
        <title>Analysis of 21 Apiospora genomes using comparative genomics revels a genus with tremendous synthesis potential of carbohydrate active enzymes and secondary metabolites.</title>
        <authorList>
            <person name="Sorensen T."/>
        </authorList>
    </citation>
    <scope>NUCLEOTIDE SEQUENCE [LARGE SCALE GENOMIC DNA]</scope>
    <source>
        <strain evidence="19 20">CBS 83171</strain>
    </source>
</reference>
<evidence type="ECO:0000256" key="9">
    <source>
        <dbReference type="ARBA" id="ARBA00041857"/>
    </source>
</evidence>
<keyword evidence="18" id="KW-0812">Transmembrane</keyword>
<comment type="similarity">
    <text evidence="2">Belongs to the histidine acid phosphatase family.</text>
</comment>
<dbReference type="InterPro" id="IPR016274">
    <property type="entry name" value="Histidine_acid_Pase_euk"/>
</dbReference>
<evidence type="ECO:0000256" key="10">
    <source>
        <dbReference type="ARBA" id="ARBA00042300"/>
    </source>
</evidence>
<keyword evidence="5" id="KW-0964">Secreted</keyword>
<evidence type="ECO:0000256" key="11">
    <source>
        <dbReference type="ARBA" id="ARBA00043670"/>
    </source>
</evidence>
<comment type="catalytic activity">
    <reaction evidence="14">
        <text>1D-myo-inositol 1,2,4,5,6-pentakisphosphate + H2O = 1D-myo-inositol 1,2,5,6-tetrakisphosphate + phosphate</text>
        <dbReference type="Rhea" id="RHEA:77115"/>
        <dbReference type="ChEBI" id="CHEBI:15377"/>
        <dbReference type="ChEBI" id="CHEBI:43474"/>
        <dbReference type="ChEBI" id="CHEBI:57798"/>
        <dbReference type="ChEBI" id="CHEBI:195535"/>
    </reaction>
    <physiologicalReaction direction="left-to-right" evidence="14">
        <dbReference type="Rhea" id="RHEA:77116"/>
    </physiologicalReaction>
</comment>
<evidence type="ECO:0000256" key="6">
    <source>
        <dbReference type="ARBA" id="ARBA00022801"/>
    </source>
</evidence>
<comment type="subcellular location">
    <subcellularLocation>
        <location evidence="1">Secreted</location>
    </subcellularLocation>
</comment>
<gene>
    <name evidence="19" type="ORF">PG996_009705</name>
</gene>
<dbReference type="EMBL" id="JAQQWM010000006">
    <property type="protein sequence ID" value="KAK8059775.1"/>
    <property type="molecule type" value="Genomic_DNA"/>
</dbReference>
<organism evidence="19 20">
    <name type="scientific">Apiospora saccharicola</name>
    <dbReference type="NCBI Taxonomy" id="335842"/>
    <lineage>
        <taxon>Eukaryota</taxon>
        <taxon>Fungi</taxon>
        <taxon>Dikarya</taxon>
        <taxon>Ascomycota</taxon>
        <taxon>Pezizomycotina</taxon>
        <taxon>Sordariomycetes</taxon>
        <taxon>Xylariomycetidae</taxon>
        <taxon>Amphisphaeriales</taxon>
        <taxon>Apiosporaceae</taxon>
        <taxon>Apiospora</taxon>
    </lineage>
</organism>
<dbReference type="CDD" id="cd07061">
    <property type="entry name" value="HP_HAP_like"/>
    <property type="match status" value="1"/>
</dbReference>
<evidence type="ECO:0000256" key="2">
    <source>
        <dbReference type="ARBA" id="ARBA00005375"/>
    </source>
</evidence>
<protein>
    <recommendedName>
        <fullName evidence="16">Phytase A</fullName>
        <ecNumber evidence="4">3.1.3.8</ecNumber>
    </recommendedName>
    <alternativeName>
        <fullName evidence="17">Histidine acid phosphatase phyA</fullName>
    </alternativeName>
    <alternativeName>
        <fullName evidence="10">Myo-inositol hexakisphosphate phosphohydrolase A</fullName>
    </alternativeName>
    <alternativeName>
        <fullName evidence="9">Myo-inositol-hexaphosphate 3-phosphohydrolase A</fullName>
    </alternativeName>
</protein>
<comment type="catalytic activity">
    <reaction evidence="11">
        <text>1D-myo-inositol 1,2,5,6-tetrakisphosphate + H2O = 1D-myo-inositol 1,2,6-trisphosphate + phosphate</text>
        <dbReference type="Rhea" id="RHEA:77119"/>
        <dbReference type="ChEBI" id="CHEBI:15377"/>
        <dbReference type="ChEBI" id="CHEBI:43474"/>
        <dbReference type="ChEBI" id="CHEBI:195535"/>
        <dbReference type="ChEBI" id="CHEBI:195537"/>
    </reaction>
    <physiologicalReaction direction="left-to-right" evidence="11">
        <dbReference type="Rhea" id="RHEA:77120"/>
    </physiologicalReaction>
</comment>
<evidence type="ECO:0000313" key="20">
    <source>
        <dbReference type="Proteomes" id="UP001446871"/>
    </source>
</evidence>
<dbReference type="SUPFAM" id="SSF53254">
    <property type="entry name" value="Phosphoglycerate mutase-like"/>
    <property type="match status" value="1"/>
</dbReference>
<keyword evidence="8" id="KW-0325">Glycoprotein</keyword>
<dbReference type="PIRSF" id="PIRSF000894">
    <property type="entry name" value="Acid_phosphatase"/>
    <property type="match status" value="1"/>
</dbReference>
<keyword evidence="18" id="KW-1133">Transmembrane helix</keyword>
<sequence length="520" mass="57432">MGIKDEIATMFNRQWEWLPGSHKYSPLPVAAARRRSDELAPASTTWTDQGRRHAIMKLAMVGVLIVVALFSVASYAQSPATGSCDTALHGFTCLPEISHSWGQYSPFYSVNSDISRATPKGCNVTFAQILSRHGARDPTASKTATYSALVQRIHDTVTEYGKDYKFIKNYNYTLGADELSPFGQQELVNSGIKFYKRYQHLTKQAVPFLRSSGQNRVIESAQNWTQGFHQSRLEDRLSDEPDTFPYAMLIIPEDEGVNNTLSHANCKAFEDGPASSIKDEAQNAWLEIFAPPIAEKLNQNLPGANLTLDDTINMMDLCPFNTVADINGRISPFCGLFTRDEWNGYDYFQSLGKYYGYGNGNPLGATQGVGFVNELIARLTGKAVVDQTTTNATLDSSPDTFPLDRSLYADFSHDNDMTGVFAALGLYNATEPLSNTTKASPRETKGFSSSWSVPFAARMYVEKMTCAGAADEELVRVLVNDRVIPLQNCDADSLGRCKLGRFVESLSFARAGGHWDQCFA</sequence>
<keyword evidence="6" id="KW-0378">Hydrolase</keyword>
<dbReference type="Gene3D" id="3.40.50.1240">
    <property type="entry name" value="Phosphoglycerate mutase-like"/>
    <property type="match status" value="1"/>
</dbReference>
<evidence type="ECO:0000256" key="15">
    <source>
        <dbReference type="ARBA" id="ARBA00043788"/>
    </source>
</evidence>
<proteinExistence type="inferred from homology"/>
<comment type="catalytic activity">
    <reaction evidence="12">
        <text>1D-myo-inositol 1,2-bisphosphate + H2O = 1D-myo-inositol 2-phosphate + phosphate</text>
        <dbReference type="Rhea" id="RHEA:77135"/>
        <dbReference type="ChEBI" id="CHEBI:15377"/>
        <dbReference type="ChEBI" id="CHEBI:43474"/>
        <dbReference type="ChEBI" id="CHEBI:84142"/>
        <dbReference type="ChEBI" id="CHEBI:195539"/>
    </reaction>
    <physiologicalReaction direction="left-to-right" evidence="12">
        <dbReference type="Rhea" id="RHEA:77136"/>
    </physiologicalReaction>
</comment>
<dbReference type="PANTHER" id="PTHR20963:SF24">
    <property type="entry name" value="3-PHYTASE B"/>
    <property type="match status" value="1"/>
</dbReference>
<evidence type="ECO:0000256" key="8">
    <source>
        <dbReference type="ARBA" id="ARBA00023180"/>
    </source>
</evidence>